<evidence type="ECO:0000313" key="3">
    <source>
        <dbReference type="Proteomes" id="UP000824247"/>
    </source>
</evidence>
<feature type="signal peptide" evidence="1">
    <location>
        <begin position="1"/>
        <end position="21"/>
    </location>
</feature>
<dbReference type="EMBL" id="JAHLFM010000003">
    <property type="protein sequence ID" value="MBU3830571.1"/>
    <property type="molecule type" value="Genomic_DNA"/>
</dbReference>
<proteinExistence type="predicted"/>
<protein>
    <recommendedName>
        <fullName evidence="4">Lipoprotein</fullName>
    </recommendedName>
</protein>
<dbReference type="Proteomes" id="UP000824247">
    <property type="component" value="Unassembled WGS sequence"/>
</dbReference>
<accession>A0A9E2NVS2</accession>
<feature type="chain" id="PRO_5038985161" description="Lipoprotein" evidence="1">
    <location>
        <begin position="22"/>
        <end position="342"/>
    </location>
</feature>
<organism evidence="2 3">
    <name type="scientific">Candidatus Ureaplasma intestinipullorum</name>
    <dbReference type="NCBI Taxonomy" id="2838770"/>
    <lineage>
        <taxon>Bacteria</taxon>
        <taxon>Bacillati</taxon>
        <taxon>Mycoplasmatota</taxon>
        <taxon>Mycoplasmoidales</taxon>
        <taxon>Mycoplasmoidaceae</taxon>
        <taxon>Ureaplasma</taxon>
    </lineage>
</organism>
<dbReference type="AlphaFoldDB" id="A0A9E2NVS2"/>
<evidence type="ECO:0000256" key="1">
    <source>
        <dbReference type="SAM" id="SignalP"/>
    </source>
</evidence>
<dbReference type="PROSITE" id="PS51257">
    <property type="entry name" value="PROKAR_LIPOPROTEIN"/>
    <property type="match status" value="1"/>
</dbReference>
<name>A0A9E2NVS2_9BACT</name>
<gene>
    <name evidence="2" type="ORF">H9897_00195</name>
</gene>
<sequence>MLKKTKTILLSFLIGVTSTIAIGISTSCSNNFATVTNVKTTTIEYNASNTLLQSKTILDWSNDFTNKNFNEFISIINAIDNQYKNSNFLIDNNTTCSIEQSNTNPDDLLHVNAIIKFYNYDHVLIVIVNNLYITPPSNLVGPNLNLVKNPIVINQLDLPVIYNKNPQTILASEWTYYINQLSPANEQYIPNDLYYLKSSSTIGNGVFKLVYSINNQYSSIIDPALFPDIIFHINISPNIDKIPNESYILDSNEVSNLFPNVLYENFSTLTEIEIYNKLVQYVDGLGIYEHIVNCVDENNTSSIYNFQIIYQDILKQISITFTSNPKNSNSKIYFYNFLLKFE</sequence>
<keyword evidence="1" id="KW-0732">Signal</keyword>
<reference evidence="2" key="2">
    <citation type="submission" date="2021-04" db="EMBL/GenBank/DDBJ databases">
        <authorList>
            <person name="Gilroy R."/>
        </authorList>
    </citation>
    <scope>NUCLEOTIDE SEQUENCE</scope>
    <source>
        <strain evidence="2">A5-1222</strain>
    </source>
</reference>
<comment type="caution">
    <text evidence="2">The sequence shown here is derived from an EMBL/GenBank/DDBJ whole genome shotgun (WGS) entry which is preliminary data.</text>
</comment>
<reference evidence="2" key="1">
    <citation type="journal article" date="2021" name="PeerJ">
        <title>Extensive microbial diversity within the chicken gut microbiome revealed by metagenomics and culture.</title>
        <authorList>
            <person name="Gilroy R."/>
            <person name="Ravi A."/>
            <person name="Getino M."/>
            <person name="Pursley I."/>
            <person name="Horton D.L."/>
            <person name="Alikhan N.F."/>
            <person name="Baker D."/>
            <person name="Gharbi K."/>
            <person name="Hall N."/>
            <person name="Watson M."/>
            <person name="Adriaenssens E.M."/>
            <person name="Foster-Nyarko E."/>
            <person name="Jarju S."/>
            <person name="Secka A."/>
            <person name="Antonio M."/>
            <person name="Oren A."/>
            <person name="Chaudhuri R.R."/>
            <person name="La Ragione R."/>
            <person name="Hildebrand F."/>
            <person name="Pallen M.J."/>
        </authorList>
    </citation>
    <scope>NUCLEOTIDE SEQUENCE</scope>
    <source>
        <strain evidence="2">A5-1222</strain>
    </source>
</reference>
<evidence type="ECO:0008006" key="4">
    <source>
        <dbReference type="Google" id="ProtNLM"/>
    </source>
</evidence>
<evidence type="ECO:0000313" key="2">
    <source>
        <dbReference type="EMBL" id="MBU3830571.1"/>
    </source>
</evidence>